<protein>
    <recommendedName>
        <fullName evidence="1">diguanylate cyclase</fullName>
        <ecNumber evidence="1">2.7.7.65</ecNumber>
    </recommendedName>
</protein>
<name>A0A5D3K3N2_9BRAD</name>
<dbReference type="NCBIfam" id="TIGR00229">
    <property type="entry name" value="sensory_box"/>
    <property type="match status" value="1"/>
</dbReference>
<dbReference type="Pfam" id="PF00990">
    <property type="entry name" value="GGDEF"/>
    <property type="match status" value="1"/>
</dbReference>
<dbReference type="PANTHER" id="PTHR45138">
    <property type="entry name" value="REGULATORY COMPONENTS OF SENSORY TRANSDUCTION SYSTEM"/>
    <property type="match status" value="1"/>
</dbReference>
<dbReference type="InterPro" id="IPR000160">
    <property type="entry name" value="GGDEF_dom"/>
</dbReference>
<dbReference type="GO" id="GO:0005886">
    <property type="term" value="C:plasma membrane"/>
    <property type="evidence" value="ECO:0007669"/>
    <property type="project" value="TreeGrafter"/>
</dbReference>
<dbReference type="RefSeq" id="WP_148779094.1">
    <property type="nucleotide sequence ID" value="NZ_VSSS01000125.1"/>
</dbReference>
<dbReference type="OrthoDB" id="9812260at2"/>
<dbReference type="InterPro" id="IPR035965">
    <property type="entry name" value="PAS-like_dom_sf"/>
</dbReference>
<reference evidence="7 8" key="1">
    <citation type="submission" date="2019-08" db="EMBL/GenBank/DDBJ databases">
        <title>Bradyrhizobium hipponensis sp. nov., a rhizobium isolated from a Lupinus angustifolius root nodule in Tunisia.</title>
        <authorList>
            <person name="Off K."/>
            <person name="Rejili M."/>
            <person name="Mars M."/>
            <person name="Brachmann A."/>
            <person name="Marin M."/>
        </authorList>
    </citation>
    <scope>NUCLEOTIDE SEQUENCE [LARGE SCALE GENOMIC DNA]</scope>
    <source>
        <strain evidence="7 8">CTAW71</strain>
    </source>
</reference>
<dbReference type="CDD" id="cd12914">
    <property type="entry name" value="PDC1_DGC_like"/>
    <property type="match status" value="1"/>
</dbReference>
<keyword evidence="8" id="KW-1185">Reference proteome</keyword>
<dbReference type="GO" id="GO:0043709">
    <property type="term" value="P:cell adhesion involved in single-species biofilm formation"/>
    <property type="evidence" value="ECO:0007669"/>
    <property type="project" value="TreeGrafter"/>
</dbReference>
<keyword evidence="3" id="KW-0472">Membrane</keyword>
<dbReference type="SUPFAM" id="SSF55785">
    <property type="entry name" value="PYP-like sensor domain (PAS domain)"/>
    <property type="match status" value="1"/>
</dbReference>
<evidence type="ECO:0000313" key="8">
    <source>
        <dbReference type="Proteomes" id="UP000324758"/>
    </source>
</evidence>
<accession>A0A5D3K3N2</accession>
<dbReference type="PROSITE" id="PS50887">
    <property type="entry name" value="GGDEF"/>
    <property type="match status" value="1"/>
</dbReference>
<feature type="domain" description="PAC" evidence="5">
    <location>
        <begin position="385"/>
        <end position="437"/>
    </location>
</feature>
<dbReference type="GO" id="GO:1902201">
    <property type="term" value="P:negative regulation of bacterial-type flagellum-dependent cell motility"/>
    <property type="evidence" value="ECO:0007669"/>
    <property type="project" value="TreeGrafter"/>
</dbReference>
<evidence type="ECO:0000256" key="3">
    <source>
        <dbReference type="SAM" id="Phobius"/>
    </source>
</evidence>
<dbReference type="EMBL" id="VSSS01000125">
    <property type="protein sequence ID" value="TYL82179.1"/>
    <property type="molecule type" value="Genomic_DNA"/>
</dbReference>
<dbReference type="CDD" id="cd12915">
    <property type="entry name" value="PDC2_DGC_like"/>
    <property type="match status" value="1"/>
</dbReference>
<dbReference type="InterPro" id="IPR054327">
    <property type="entry name" value="His-kinase-like_sensor"/>
</dbReference>
<evidence type="ECO:0000259" key="6">
    <source>
        <dbReference type="PROSITE" id="PS50887"/>
    </source>
</evidence>
<dbReference type="NCBIfam" id="TIGR00254">
    <property type="entry name" value="GGDEF"/>
    <property type="match status" value="1"/>
</dbReference>
<dbReference type="PROSITE" id="PS50112">
    <property type="entry name" value="PAS"/>
    <property type="match status" value="1"/>
</dbReference>
<dbReference type="AlphaFoldDB" id="A0A5D3K3N2"/>
<dbReference type="InterPro" id="IPR043128">
    <property type="entry name" value="Rev_trsase/Diguanyl_cyclase"/>
</dbReference>
<dbReference type="PANTHER" id="PTHR45138:SF9">
    <property type="entry name" value="DIGUANYLATE CYCLASE DGCM-RELATED"/>
    <property type="match status" value="1"/>
</dbReference>
<dbReference type="InterPro" id="IPR000700">
    <property type="entry name" value="PAS-assoc_C"/>
</dbReference>
<evidence type="ECO:0000259" key="5">
    <source>
        <dbReference type="PROSITE" id="PS50113"/>
    </source>
</evidence>
<dbReference type="InterPro" id="IPR001610">
    <property type="entry name" value="PAC"/>
</dbReference>
<evidence type="ECO:0000259" key="4">
    <source>
        <dbReference type="PROSITE" id="PS50112"/>
    </source>
</evidence>
<dbReference type="SMART" id="SM00086">
    <property type="entry name" value="PAC"/>
    <property type="match status" value="1"/>
</dbReference>
<dbReference type="FunFam" id="3.30.70.270:FF:000001">
    <property type="entry name" value="Diguanylate cyclase domain protein"/>
    <property type="match status" value="1"/>
</dbReference>
<dbReference type="EC" id="2.7.7.65" evidence="1"/>
<sequence>MIVVLLAFTLASFWALIAWKGMQERALAFAKAGSETQGLTHSLAQHASKSFNAVALALFGAGQYILHSDKSARASAEINDLLAQYAKNIPQVREIGVLAENGDWMFSSFETVPAVNNGDRDYFRYHRDHPEDETPRISEPLTSRVTGRPTLLMTQRLSNPDGSFGGVIFAAIDLAYFRSFYAEFEADLNRTVTLMKTNGKVLVHRRDDQVGKDMTGTALFSGRLKDAGTGLYSIVSPFDGRTKQFAYERLSDFPIVISVAVAEDTILDGWRGDRRFDLLLGAAISTILIGLAVVLALQTRKRSVMARMLRERERGYRLLAENVEDVVTRIDMDGRRLYVSPSIEKLLGWSADEIIRESAYSNIHPAHRELIKGLIGQLGAQNRTATCEYMTRRRDGNYVWVEAQLNFVQDPDEPTAEIVGAIRDISKRKAAEEQLVAANEQLKALSETDPLTGLANRRRFDRMFDAEFKRCQRSGSQLSVLFIDIDKFKSFNDTYGHSAGDDCIRQVAGALASCLKRPADLVARYGGEEFAVLLPETAAINAEVVAEAARNAVHDLAIQHHGSPDGSVTISVGVAGGKCDARNSTSSMLAAADGALYLAKEQGRNRVCVAAENPSLTLVRPAG</sequence>
<evidence type="ECO:0000256" key="2">
    <source>
        <dbReference type="ARBA" id="ARBA00034247"/>
    </source>
</evidence>
<feature type="domain" description="PAS" evidence="4">
    <location>
        <begin position="312"/>
        <end position="382"/>
    </location>
</feature>
<keyword evidence="3" id="KW-0812">Transmembrane</keyword>
<feature type="transmembrane region" description="Helical" evidence="3">
    <location>
        <begin position="278"/>
        <end position="297"/>
    </location>
</feature>
<feature type="domain" description="GGDEF" evidence="6">
    <location>
        <begin position="476"/>
        <end position="612"/>
    </location>
</feature>
<dbReference type="GO" id="GO:0006355">
    <property type="term" value="P:regulation of DNA-templated transcription"/>
    <property type="evidence" value="ECO:0007669"/>
    <property type="project" value="InterPro"/>
</dbReference>
<dbReference type="SMART" id="SM00267">
    <property type="entry name" value="GGDEF"/>
    <property type="match status" value="1"/>
</dbReference>
<proteinExistence type="predicted"/>
<organism evidence="7 8">
    <name type="scientific">Bradyrhizobium rifense</name>
    <dbReference type="NCBI Taxonomy" id="515499"/>
    <lineage>
        <taxon>Bacteria</taxon>
        <taxon>Pseudomonadati</taxon>
        <taxon>Pseudomonadota</taxon>
        <taxon>Alphaproteobacteria</taxon>
        <taxon>Hyphomicrobiales</taxon>
        <taxon>Nitrobacteraceae</taxon>
        <taxon>Bradyrhizobium</taxon>
    </lineage>
</organism>
<dbReference type="CDD" id="cd01949">
    <property type="entry name" value="GGDEF"/>
    <property type="match status" value="1"/>
</dbReference>
<comment type="caution">
    <text evidence="7">The sequence shown here is derived from an EMBL/GenBank/DDBJ whole genome shotgun (WGS) entry which is preliminary data.</text>
</comment>
<dbReference type="InterPro" id="IPR029787">
    <property type="entry name" value="Nucleotide_cyclase"/>
</dbReference>
<keyword evidence="3" id="KW-1133">Transmembrane helix</keyword>
<dbReference type="PROSITE" id="PS50113">
    <property type="entry name" value="PAC"/>
    <property type="match status" value="1"/>
</dbReference>
<dbReference type="GO" id="GO:0052621">
    <property type="term" value="F:diguanylate cyclase activity"/>
    <property type="evidence" value="ECO:0007669"/>
    <property type="project" value="UniProtKB-EC"/>
</dbReference>
<dbReference type="InterPro" id="IPR013767">
    <property type="entry name" value="PAS_fold"/>
</dbReference>
<dbReference type="CDD" id="cd00130">
    <property type="entry name" value="PAS"/>
    <property type="match status" value="1"/>
</dbReference>
<dbReference type="Pfam" id="PF00989">
    <property type="entry name" value="PAS"/>
    <property type="match status" value="1"/>
</dbReference>
<dbReference type="SMART" id="SM00091">
    <property type="entry name" value="PAS"/>
    <property type="match status" value="1"/>
</dbReference>
<dbReference type="Pfam" id="PF22588">
    <property type="entry name" value="dCache_1_like"/>
    <property type="match status" value="1"/>
</dbReference>
<evidence type="ECO:0000256" key="1">
    <source>
        <dbReference type="ARBA" id="ARBA00012528"/>
    </source>
</evidence>
<dbReference type="Gene3D" id="3.30.70.270">
    <property type="match status" value="1"/>
</dbReference>
<dbReference type="Gene3D" id="3.30.450.20">
    <property type="entry name" value="PAS domain"/>
    <property type="match status" value="3"/>
</dbReference>
<evidence type="ECO:0000313" key="7">
    <source>
        <dbReference type="EMBL" id="TYL82179.1"/>
    </source>
</evidence>
<dbReference type="InterPro" id="IPR000014">
    <property type="entry name" value="PAS"/>
</dbReference>
<gene>
    <name evidence="7" type="ORF">FXB40_47345</name>
</gene>
<comment type="catalytic activity">
    <reaction evidence="2">
        <text>2 GTP = 3',3'-c-di-GMP + 2 diphosphate</text>
        <dbReference type="Rhea" id="RHEA:24898"/>
        <dbReference type="ChEBI" id="CHEBI:33019"/>
        <dbReference type="ChEBI" id="CHEBI:37565"/>
        <dbReference type="ChEBI" id="CHEBI:58805"/>
        <dbReference type="EC" id="2.7.7.65"/>
    </reaction>
</comment>
<dbReference type="SUPFAM" id="SSF55073">
    <property type="entry name" value="Nucleotide cyclase"/>
    <property type="match status" value="1"/>
</dbReference>
<dbReference type="InterPro" id="IPR050469">
    <property type="entry name" value="Diguanylate_Cyclase"/>
</dbReference>
<dbReference type="Proteomes" id="UP000324758">
    <property type="component" value="Unassembled WGS sequence"/>
</dbReference>